<feature type="transmembrane region" description="Helical" evidence="2">
    <location>
        <begin position="142"/>
        <end position="162"/>
    </location>
</feature>
<name>A0ABY7NFH2_9MICO</name>
<proteinExistence type="predicted"/>
<dbReference type="EMBL" id="CP075584">
    <property type="protein sequence ID" value="WBM80303.1"/>
    <property type="molecule type" value="Genomic_DNA"/>
</dbReference>
<gene>
    <name evidence="3" type="ORF">KIV56_01785</name>
</gene>
<feature type="region of interest" description="Disordered" evidence="1">
    <location>
        <begin position="109"/>
        <end position="132"/>
    </location>
</feature>
<evidence type="ECO:0000313" key="4">
    <source>
        <dbReference type="Proteomes" id="UP001212421"/>
    </source>
</evidence>
<keyword evidence="4" id="KW-1185">Reference proteome</keyword>
<feature type="compositionally biased region" description="Polar residues" evidence="1">
    <location>
        <begin position="177"/>
        <end position="187"/>
    </location>
</feature>
<sequence>MFTSRRSGAFREALAGLEQALFDWSPAAPVRLPGPEVSLGGGATIDTRRLFPDRGRLARLESALDTPVGPLLRAWAVQVARTIGGRLTGGRLGPPAVRAHRGRAAHAFEPGTKPFRDRHSRPATRRRTWRAADDPARRRRRVLILSGASLVVILLVGGWAMLTPRAAGSGPDPTAVGTASSSPLDTSGGVSAAVDPLVVAGPRATDQEALRGEDPVGATVELLRLRARCIVAADRECLADIAQPDSPALAQDSGLIGQAPAEGRDASAQTVVDGSGPILVDRIGNLALVALSSSDPEVGPGNDEPASVLVVKGEAGWRLREFFGAG</sequence>
<accession>A0ABY7NFH2</accession>
<dbReference type="RefSeq" id="WP_281534947.1">
    <property type="nucleotide sequence ID" value="NZ_CP075584.1"/>
</dbReference>
<keyword evidence="2" id="KW-0472">Membrane</keyword>
<protein>
    <submittedName>
        <fullName evidence="3">Uncharacterized protein</fullName>
    </submittedName>
</protein>
<organism evidence="3 4">
    <name type="scientific">Cryobacterium breve</name>
    <dbReference type="NCBI Taxonomy" id="1259258"/>
    <lineage>
        <taxon>Bacteria</taxon>
        <taxon>Bacillati</taxon>
        <taxon>Actinomycetota</taxon>
        <taxon>Actinomycetes</taxon>
        <taxon>Micrococcales</taxon>
        <taxon>Microbacteriaceae</taxon>
        <taxon>Cryobacterium</taxon>
    </lineage>
</organism>
<keyword evidence="2" id="KW-0812">Transmembrane</keyword>
<reference evidence="3 4" key="1">
    <citation type="submission" date="2021-05" db="EMBL/GenBank/DDBJ databases">
        <authorList>
            <person name="Kumar R."/>
            <person name="Kumar A."/>
            <person name="Mukhia S."/>
        </authorList>
    </citation>
    <scope>NUCLEOTIDE SEQUENCE [LARGE SCALE GENOMIC DNA]</scope>
    <source>
        <strain evidence="3 4">ERMR7:08</strain>
    </source>
</reference>
<evidence type="ECO:0000256" key="2">
    <source>
        <dbReference type="SAM" id="Phobius"/>
    </source>
</evidence>
<feature type="compositionally biased region" description="Basic residues" evidence="1">
    <location>
        <begin position="116"/>
        <end position="129"/>
    </location>
</feature>
<dbReference type="Proteomes" id="UP001212421">
    <property type="component" value="Chromosome"/>
</dbReference>
<evidence type="ECO:0000313" key="3">
    <source>
        <dbReference type="EMBL" id="WBM80303.1"/>
    </source>
</evidence>
<evidence type="ECO:0000256" key="1">
    <source>
        <dbReference type="SAM" id="MobiDB-lite"/>
    </source>
</evidence>
<keyword evidence="2" id="KW-1133">Transmembrane helix</keyword>
<feature type="region of interest" description="Disordered" evidence="1">
    <location>
        <begin position="167"/>
        <end position="187"/>
    </location>
</feature>